<protein>
    <submittedName>
        <fullName evidence="1">Uncharacterized protein</fullName>
    </submittedName>
</protein>
<dbReference type="AlphaFoldDB" id="A0A150J9D2"/>
<dbReference type="Proteomes" id="UP000075398">
    <property type="component" value="Unassembled WGS sequence"/>
</dbReference>
<proteinExistence type="predicted"/>
<gene>
    <name evidence="1" type="ORF">AMQ22_00009</name>
</gene>
<reference evidence="1 2" key="1">
    <citation type="journal article" date="2016" name="ISME J.">
        <title>Chasing the elusive Euryarchaeota class WSA2: genomes reveal a uniquely fastidious methyl-reducing methanogen.</title>
        <authorList>
            <person name="Nobu M.K."/>
            <person name="Narihiro T."/>
            <person name="Kuroda K."/>
            <person name="Mei R."/>
            <person name="Liu W.T."/>
        </authorList>
    </citation>
    <scope>NUCLEOTIDE SEQUENCE [LARGE SCALE GENOMIC DNA]</scope>
    <source>
        <strain evidence="1">U1lsi0528_Bin055</strain>
    </source>
</reference>
<comment type="caution">
    <text evidence="1">The sequence shown here is derived from an EMBL/GenBank/DDBJ whole genome shotgun (WGS) entry which is preliminary data.</text>
</comment>
<organism evidence="1 2">
    <name type="scientific">Candidatus Methanofastidiosum methylothiophilum</name>
    <dbReference type="NCBI Taxonomy" id="1705564"/>
    <lineage>
        <taxon>Archaea</taxon>
        <taxon>Methanobacteriati</taxon>
        <taxon>Methanobacteriota</taxon>
        <taxon>Stenosarchaea group</taxon>
        <taxon>Candidatus Methanofastidiosia</taxon>
        <taxon>Candidatus Methanofastidiosales</taxon>
        <taxon>Candidatus Methanofastidiosaceae</taxon>
        <taxon>Candidatus Methanofastidiosum</taxon>
    </lineage>
</organism>
<evidence type="ECO:0000313" key="1">
    <source>
        <dbReference type="EMBL" id="KYC53810.1"/>
    </source>
</evidence>
<name>A0A150J9D2_9EURY</name>
<sequence>MIDEMFIKMVCAATEIQDMWKPKEGDLHVYGDEERVIGLTKVGAVTVLNLEGLKDNLTWCPRIEDLIEMYLKHVKSHYVVPLLAQLVNWADNPQRYHLDLNTMMILFVMETCYNKKWDTNKEKWEMI</sequence>
<evidence type="ECO:0000313" key="2">
    <source>
        <dbReference type="Proteomes" id="UP000075398"/>
    </source>
</evidence>
<accession>A0A150J9D2</accession>
<dbReference type="EMBL" id="LNGC01000001">
    <property type="protein sequence ID" value="KYC53810.1"/>
    <property type="molecule type" value="Genomic_DNA"/>
</dbReference>